<dbReference type="GO" id="GO:0004674">
    <property type="term" value="F:protein serine/threonine kinase activity"/>
    <property type="evidence" value="ECO:0007669"/>
    <property type="project" value="UniProtKB-KW"/>
</dbReference>
<dbReference type="GO" id="GO:0000245">
    <property type="term" value="P:spliceosomal complex assembly"/>
    <property type="evidence" value="ECO:0007669"/>
    <property type="project" value="TreeGrafter"/>
</dbReference>
<evidence type="ECO:0000256" key="3">
    <source>
        <dbReference type="ARBA" id="ARBA00022679"/>
    </source>
</evidence>
<dbReference type="Proteomes" id="UP000234585">
    <property type="component" value="Unassembled WGS sequence"/>
</dbReference>
<evidence type="ECO:0000256" key="5">
    <source>
        <dbReference type="ARBA" id="ARBA00022777"/>
    </source>
</evidence>
<dbReference type="GO" id="GO:0050684">
    <property type="term" value="P:regulation of mRNA processing"/>
    <property type="evidence" value="ECO:0007669"/>
    <property type="project" value="TreeGrafter"/>
</dbReference>
<evidence type="ECO:0000256" key="4">
    <source>
        <dbReference type="ARBA" id="ARBA00022741"/>
    </source>
</evidence>
<dbReference type="GeneID" id="36522353"/>
<dbReference type="PROSITE" id="PS50011">
    <property type="entry name" value="PROTEIN_KINASE_DOM"/>
    <property type="match status" value="1"/>
</dbReference>
<keyword evidence="5" id="KW-0418">Kinase</keyword>
<dbReference type="SUPFAM" id="SSF56112">
    <property type="entry name" value="Protein kinase-like (PK-like)"/>
    <property type="match status" value="1"/>
</dbReference>
<dbReference type="GO" id="GO:0005634">
    <property type="term" value="C:nucleus"/>
    <property type="evidence" value="ECO:0007669"/>
    <property type="project" value="TreeGrafter"/>
</dbReference>
<evidence type="ECO:0000256" key="1">
    <source>
        <dbReference type="ARBA" id="ARBA00012513"/>
    </source>
</evidence>
<dbReference type="InterPro" id="IPR000719">
    <property type="entry name" value="Prot_kinase_dom"/>
</dbReference>
<comment type="catalytic activity">
    <reaction evidence="7">
        <text>L-threonyl-[protein] + ATP = O-phospho-L-threonyl-[protein] + ADP + H(+)</text>
        <dbReference type="Rhea" id="RHEA:46608"/>
        <dbReference type="Rhea" id="RHEA-COMP:11060"/>
        <dbReference type="Rhea" id="RHEA-COMP:11605"/>
        <dbReference type="ChEBI" id="CHEBI:15378"/>
        <dbReference type="ChEBI" id="CHEBI:30013"/>
        <dbReference type="ChEBI" id="CHEBI:30616"/>
        <dbReference type="ChEBI" id="CHEBI:61977"/>
        <dbReference type="ChEBI" id="CHEBI:456216"/>
        <dbReference type="EC" id="2.7.11.1"/>
    </reaction>
</comment>
<sequence length="294" mass="33637">MILFDPGNSTYLSCFPLLDSTWFDSSVQIEEQNLPNYYPDGYYLVRLGGVLNHSPLGISSSKPMQWIPGQAMTLEDLKPCIRQLLVILDFLHSEANVIHTDLQLKNLLLPVPDQQTLSSFEEAALKAPAARKEHDEDIMPNVYRSPEVILKMKWATKLIYGILPWLYAWDIVCPHTLFDGRNFDGIFNDRVHLAELIALPGPPPHEFCQKSKVSSVFWNEPGNWTQSVPLPNTSLECLAVKVRGAYKRGFLRWLRTALQRNPADRPTALEFIYGEWMMKELNLRGSKPVKERDN</sequence>
<dbReference type="Gene3D" id="1.10.510.10">
    <property type="entry name" value="Transferase(Phosphotransferase) domain 1"/>
    <property type="match status" value="1"/>
</dbReference>
<evidence type="ECO:0000313" key="10">
    <source>
        <dbReference type="EMBL" id="PLB37031.1"/>
    </source>
</evidence>
<keyword evidence="2" id="KW-0723">Serine/threonine-protein kinase</keyword>
<dbReference type="GO" id="GO:0005737">
    <property type="term" value="C:cytoplasm"/>
    <property type="evidence" value="ECO:0007669"/>
    <property type="project" value="TreeGrafter"/>
</dbReference>
<evidence type="ECO:0000313" key="11">
    <source>
        <dbReference type="Proteomes" id="UP000234585"/>
    </source>
</evidence>
<protein>
    <recommendedName>
        <fullName evidence="1">non-specific serine/threonine protein kinase</fullName>
        <ecNumber evidence="1">2.7.11.1</ecNumber>
    </recommendedName>
</protein>
<dbReference type="InterPro" id="IPR011009">
    <property type="entry name" value="Kinase-like_dom_sf"/>
</dbReference>
<evidence type="ECO:0000256" key="6">
    <source>
        <dbReference type="ARBA" id="ARBA00022840"/>
    </source>
</evidence>
<name>A0A2I2F8T1_ASPCN</name>
<dbReference type="EMBL" id="KZ559146">
    <property type="protein sequence ID" value="PLB37031.1"/>
    <property type="molecule type" value="Genomic_DNA"/>
</dbReference>
<comment type="catalytic activity">
    <reaction evidence="8">
        <text>L-seryl-[protein] + ATP = O-phospho-L-seryl-[protein] + ADP + H(+)</text>
        <dbReference type="Rhea" id="RHEA:17989"/>
        <dbReference type="Rhea" id="RHEA-COMP:9863"/>
        <dbReference type="Rhea" id="RHEA-COMP:11604"/>
        <dbReference type="ChEBI" id="CHEBI:15378"/>
        <dbReference type="ChEBI" id="CHEBI:29999"/>
        <dbReference type="ChEBI" id="CHEBI:30616"/>
        <dbReference type="ChEBI" id="CHEBI:83421"/>
        <dbReference type="ChEBI" id="CHEBI:456216"/>
        <dbReference type="EC" id="2.7.11.1"/>
    </reaction>
</comment>
<keyword evidence="4" id="KW-0547">Nucleotide-binding</keyword>
<gene>
    <name evidence="10" type="ORF">BDW47DRAFT_118327</name>
</gene>
<evidence type="ECO:0000259" key="9">
    <source>
        <dbReference type="PROSITE" id="PS50011"/>
    </source>
</evidence>
<dbReference type="GO" id="GO:0005524">
    <property type="term" value="F:ATP binding"/>
    <property type="evidence" value="ECO:0007669"/>
    <property type="project" value="UniProtKB-KW"/>
</dbReference>
<reference evidence="10 11" key="1">
    <citation type="submission" date="2017-12" db="EMBL/GenBank/DDBJ databases">
        <authorList>
            <consortium name="DOE Joint Genome Institute"/>
            <person name="Haridas S."/>
            <person name="Kjaerbolling I."/>
            <person name="Vesth T.C."/>
            <person name="Frisvad J.C."/>
            <person name="Nybo J.L."/>
            <person name="Theobald S."/>
            <person name="Kuo A."/>
            <person name="Bowyer P."/>
            <person name="Matsuda Y."/>
            <person name="Mondo S."/>
            <person name="Lyhne E.K."/>
            <person name="Kogle M.E."/>
            <person name="Clum A."/>
            <person name="Lipzen A."/>
            <person name="Salamov A."/>
            <person name="Ngan C.Y."/>
            <person name="Daum C."/>
            <person name="Chiniquy J."/>
            <person name="Barry K."/>
            <person name="LaButti K."/>
            <person name="Simmons B.A."/>
            <person name="Magnuson J.K."/>
            <person name="Mortensen U.H."/>
            <person name="Larsen T.O."/>
            <person name="Grigoriev I.V."/>
            <person name="Baker S.E."/>
            <person name="Andersen M.R."/>
            <person name="Nordberg H.P."/>
            <person name="Cantor M.N."/>
            <person name="Hua S.X."/>
        </authorList>
    </citation>
    <scope>NUCLEOTIDE SEQUENCE [LARGE SCALE GENOMIC DNA]</scope>
    <source>
        <strain evidence="10 11">CBS 102.13</strain>
    </source>
</reference>
<proteinExistence type="predicted"/>
<dbReference type="PANTHER" id="PTHR47634">
    <property type="entry name" value="PROTEIN KINASE DOMAIN-CONTAINING PROTEIN-RELATED"/>
    <property type="match status" value="1"/>
</dbReference>
<dbReference type="OrthoDB" id="5979581at2759"/>
<evidence type="ECO:0000256" key="7">
    <source>
        <dbReference type="ARBA" id="ARBA00047899"/>
    </source>
</evidence>
<dbReference type="STRING" id="41067.A0A2I2F8T1"/>
<dbReference type="EC" id="2.7.11.1" evidence="1"/>
<accession>A0A2I2F8T1</accession>
<dbReference type="PANTHER" id="PTHR47634:SF9">
    <property type="entry name" value="PROTEIN KINASE DOMAIN-CONTAINING PROTEIN-RELATED"/>
    <property type="match status" value="1"/>
</dbReference>
<keyword evidence="11" id="KW-1185">Reference proteome</keyword>
<dbReference type="RefSeq" id="XP_024671043.1">
    <property type="nucleotide sequence ID" value="XM_024815193.1"/>
</dbReference>
<evidence type="ECO:0000256" key="8">
    <source>
        <dbReference type="ARBA" id="ARBA00048679"/>
    </source>
</evidence>
<keyword evidence="3" id="KW-0808">Transferase</keyword>
<keyword evidence="6" id="KW-0067">ATP-binding</keyword>
<feature type="domain" description="Protein kinase" evidence="9">
    <location>
        <begin position="1"/>
        <end position="277"/>
    </location>
</feature>
<organism evidence="10 11">
    <name type="scientific">Aspergillus candidus</name>
    <dbReference type="NCBI Taxonomy" id="41067"/>
    <lineage>
        <taxon>Eukaryota</taxon>
        <taxon>Fungi</taxon>
        <taxon>Dikarya</taxon>
        <taxon>Ascomycota</taxon>
        <taxon>Pezizomycotina</taxon>
        <taxon>Eurotiomycetes</taxon>
        <taxon>Eurotiomycetidae</taxon>
        <taxon>Eurotiales</taxon>
        <taxon>Aspergillaceae</taxon>
        <taxon>Aspergillus</taxon>
        <taxon>Aspergillus subgen. Circumdati</taxon>
    </lineage>
</organism>
<dbReference type="AlphaFoldDB" id="A0A2I2F8T1"/>
<dbReference type="InterPro" id="IPR051334">
    <property type="entry name" value="SRPK"/>
</dbReference>
<evidence type="ECO:0000256" key="2">
    <source>
        <dbReference type="ARBA" id="ARBA00022527"/>
    </source>
</evidence>